<evidence type="ECO:0000256" key="1">
    <source>
        <dbReference type="SAM" id="MobiDB-lite"/>
    </source>
</evidence>
<feature type="compositionally biased region" description="Basic and acidic residues" evidence="1">
    <location>
        <begin position="299"/>
        <end position="310"/>
    </location>
</feature>
<feature type="signal peptide" evidence="3">
    <location>
        <begin position="1"/>
        <end position="19"/>
    </location>
</feature>
<reference evidence="4 5" key="1">
    <citation type="submission" date="2015-03" db="EMBL/GenBank/DDBJ databases">
        <authorList>
            <person name="Morales-Cruz A."/>
            <person name="Amrine K.C."/>
            <person name="Cantu D."/>
        </authorList>
    </citation>
    <scope>NUCLEOTIDE SEQUENCE [LARGE SCALE GENOMIC DNA]</scope>
    <source>
        <strain evidence="4">DS831</strain>
    </source>
</reference>
<evidence type="ECO:0000313" key="5">
    <source>
        <dbReference type="Proteomes" id="UP000034182"/>
    </source>
</evidence>
<proteinExistence type="predicted"/>
<comment type="caution">
    <text evidence="4">The sequence shown here is derived from an EMBL/GenBank/DDBJ whole genome shotgun (WGS) entry which is preliminary data.</text>
</comment>
<feature type="chain" id="PRO_5002543313" evidence="3">
    <location>
        <begin position="20"/>
        <end position="382"/>
    </location>
</feature>
<keyword evidence="2" id="KW-0472">Membrane</keyword>
<keyword evidence="2" id="KW-0812">Transmembrane</keyword>
<accession>A0A0G2E0G0</accession>
<sequence>MALRMLMAALLLYPILAFAATAAANTPNTTPFYSIYSTPKVTPSTLSYPVLSQTYCPESGPGKESGICSNKCMRRYLTTKLLDPVTYIGNDSVIHTATVLWTREHWGDADASHIPLAAQALEHEKTRGIPPSEASRLVKGMWDNGALETITEQVTISVSAYKPTHALVPPNRCTPDGTVHTPAALYDPHFGLFSASVTPSNPACDQVDPAGFDTDERLWMYQNKKHNRLQNKKAHHEDLTNKHIECWNYESCWDHCKEQNDRKRRLVKIILSVLAVLSGVALAAVITRLVMNRRKNKRMDREAQRKKWGNEPRPAATQNVDGSLDGAADVAASAEDEESARRAAASFKIMFNRTTLNRRDADASGSDTAPPQDEGAVMRKAY</sequence>
<dbReference type="Proteomes" id="UP000034182">
    <property type="component" value="Unassembled WGS sequence"/>
</dbReference>
<name>A0A0G2E0G0_9PEZI</name>
<organism evidence="4 5">
    <name type="scientific">Diplodia seriata</name>
    <dbReference type="NCBI Taxonomy" id="420778"/>
    <lineage>
        <taxon>Eukaryota</taxon>
        <taxon>Fungi</taxon>
        <taxon>Dikarya</taxon>
        <taxon>Ascomycota</taxon>
        <taxon>Pezizomycotina</taxon>
        <taxon>Dothideomycetes</taxon>
        <taxon>Dothideomycetes incertae sedis</taxon>
        <taxon>Botryosphaeriales</taxon>
        <taxon>Botryosphaeriaceae</taxon>
        <taxon>Diplodia</taxon>
    </lineage>
</organism>
<evidence type="ECO:0000256" key="3">
    <source>
        <dbReference type="SAM" id="SignalP"/>
    </source>
</evidence>
<gene>
    <name evidence="4" type="ORF">UCDDS831_g07156</name>
</gene>
<feature type="transmembrane region" description="Helical" evidence="2">
    <location>
        <begin position="269"/>
        <end position="291"/>
    </location>
</feature>
<protein>
    <submittedName>
        <fullName evidence="4">Uncharacterized protein</fullName>
    </submittedName>
</protein>
<evidence type="ECO:0000313" key="4">
    <source>
        <dbReference type="EMBL" id="KKY16279.1"/>
    </source>
</evidence>
<feature type="region of interest" description="Disordered" evidence="1">
    <location>
        <begin position="295"/>
        <end position="337"/>
    </location>
</feature>
<dbReference type="EMBL" id="LAQI01000171">
    <property type="protein sequence ID" value="KKY16279.1"/>
    <property type="molecule type" value="Genomic_DNA"/>
</dbReference>
<evidence type="ECO:0000256" key="2">
    <source>
        <dbReference type="SAM" id="Phobius"/>
    </source>
</evidence>
<reference evidence="4 5" key="2">
    <citation type="submission" date="2015-05" db="EMBL/GenBank/DDBJ databases">
        <title>Distinctive expansion of gene families associated with plant cell wall degradation and secondary metabolism in the genomes of grapevine trunk pathogens.</title>
        <authorList>
            <person name="Lawrence D.P."/>
            <person name="Travadon R."/>
            <person name="Rolshausen P.E."/>
            <person name="Baumgartner K."/>
        </authorList>
    </citation>
    <scope>NUCLEOTIDE SEQUENCE [LARGE SCALE GENOMIC DNA]</scope>
    <source>
        <strain evidence="4">DS831</strain>
    </source>
</reference>
<keyword evidence="3" id="KW-0732">Signal</keyword>
<dbReference type="AlphaFoldDB" id="A0A0G2E0G0"/>
<keyword evidence="2" id="KW-1133">Transmembrane helix</keyword>
<feature type="region of interest" description="Disordered" evidence="1">
    <location>
        <begin position="358"/>
        <end position="382"/>
    </location>
</feature>